<dbReference type="RefSeq" id="WP_380118269.1">
    <property type="nucleotide sequence ID" value="NZ_JBHSIU010000034.1"/>
</dbReference>
<dbReference type="Pfam" id="PF00668">
    <property type="entry name" value="Condensation"/>
    <property type="match status" value="1"/>
</dbReference>
<dbReference type="PROSITE" id="PS00012">
    <property type="entry name" value="PHOSPHOPANTETHEINE"/>
    <property type="match status" value="1"/>
</dbReference>
<dbReference type="Proteomes" id="UP001595912">
    <property type="component" value="Unassembled WGS sequence"/>
</dbReference>
<dbReference type="InterPro" id="IPR042099">
    <property type="entry name" value="ANL_N_sf"/>
</dbReference>
<dbReference type="SUPFAM" id="SSF56801">
    <property type="entry name" value="Acetyl-CoA synthetase-like"/>
    <property type="match status" value="1"/>
</dbReference>
<proteinExistence type="predicted"/>
<dbReference type="InterPro" id="IPR036736">
    <property type="entry name" value="ACP-like_sf"/>
</dbReference>
<gene>
    <name evidence="6" type="ORF">ACFPIJ_26285</name>
</gene>
<reference evidence="7" key="1">
    <citation type="journal article" date="2019" name="Int. J. Syst. Evol. Microbiol.">
        <title>The Global Catalogue of Microorganisms (GCM) 10K type strain sequencing project: providing services to taxonomists for standard genome sequencing and annotation.</title>
        <authorList>
            <consortium name="The Broad Institute Genomics Platform"/>
            <consortium name="The Broad Institute Genome Sequencing Center for Infectious Disease"/>
            <person name="Wu L."/>
            <person name="Ma J."/>
        </authorList>
    </citation>
    <scope>NUCLEOTIDE SEQUENCE [LARGE SCALE GENOMIC DNA]</scope>
    <source>
        <strain evidence="7">CGMCC 4.7152</strain>
    </source>
</reference>
<dbReference type="NCBIfam" id="TIGR01733">
    <property type="entry name" value="AA-adenyl-dom"/>
    <property type="match status" value="1"/>
</dbReference>
<evidence type="ECO:0000256" key="4">
    <source>
        <dbReference type="SAM" id="MobiDB-lite"/>
    </source>
</evidence>
<evidence type="ECO:0000313" key="6">
    <source>
        <dbReference type="EMBL" id="MFC5001329.1"/>
    </source>
</evidence>
<evidence type="ECO:0000256" key="2">
    <source>
        <dbReference type="ARBA" id="ARBA00022450"/>
    </source>
</evidence>
<keyword evidence="2" id="KW-0596">Phosphopantetheine</keyword>
<dbReference type="InterPro" id="IPR023213">
    <property type="entry name" value="CAT-like_dom_sf"/>
</dbReference>
<comment type="cofactor">
    <cofactor evidence="1">
        <name>pantetheine 4'-phosphate</name>
        <dbReference type="ChEBI" id="CHEBI:47942"/>
    </cofactor>
</comment>
<dbReference type="PANTHER" id="PTHR45527:SF1">
    <property type="entry name" value="FATTY ACID SYNTHASE"/>
    <property type="match status" value="1"/>
</dbReference>
<dbReference type="InterPro" id="IPR025110">
    <property type="entry name" value="AMP-bd_C"/>
</dbReference>
<dbReference type="PROSITE" id="PS00455">
    <property type="entry name" value="AMP_BINDING"/>
    <property type="match status" value="1"/>
</dbReference>
<evidence type="ECO:0000259" key="5">
    <source>
        <dbReference type="PROSITE" id="PS50075"/>
    </source>
</evidence>
<dbReference type="InterPro" id="IPR009081">
    <property type="entry name" value="PP-bd_ACP"/>
</dbReference>
<dbReference type="InterPro" id="IPR001242">
    <property type="entry name" value="Condensation_dom"/>
</dbReference>
<feature type="region of interest" description="Disordered" evidence="4">
    <location>
        <begin position="919"/>
        <end position="940"/>
    </location>
</feature>
<dbReference type="PROSITE" id="PS50075">
    <property type="entry name" value="CARRIER"/>
    <property type="match status" value="1"/>
</dbReference>
<dbReference type="Gene3D" id="3.40.50.12780">
    <property type="entry name" value="N-terminal domain of ligase-like"/>
    <property type="match status" value="1"/>
</dbReference>
<evidence type="ECO:0000256" key="3">
    <source>
        <dbReference type="ARBA" id="ARBA00022553"/>
    </source>
</evidence>
<name>A0ABV9VZZ6_9ACTN</name>
<dbReference type="Pfam" id="PF00550">
    <property type="entry name" value="PP-binding"/>
    <property type="match status" value="1"/>
</dbReference>
<accession>A0ABV9VZZ6</accession>
<protein>
    <submittedName>
        <fullName evidence="6">Amino acid adenylation domain-containing protein</fullName>
    </submittedName>
</protein>
<dbReference type="InterPro" id="IPR045851">
    <property type="entry name" value="AMP-bd_C_sf"/>
</dbReference>
<dbReference type="InterPro" id="IPR010071">
    <property type="entry name" value="AA_adenyl_dom"/>
</dbReference>
<organism evidence="6 7">
    <name type="scientific">Dactylosporangium cerinum</name>
    <dbReference type="NCBI Taxonomy" id="1434730"/>
    <lineage>
        <taxon>Bacteria</taxon>
        <taxon>Bacillati</taxon>
        <taxon>Actinomycetota</taxon>
        <taxon>Actinomycetes</taxon>
        <taxon>Micromonosporales</taxon>
        <taxon>Micromonosporaceae</taxon>
        <taxon>Dactylosporangium</taxon>
    </lineage>
</organism>
<keyword evidence="3" id="KW-0597">Phosphoprotein</keyword>
<dbReference type="SUPFAM" id="SSF52777">
    <property type="entry name" value="CoA-dependent acyltransferases"/>
    <property type="match status" value="2"/>
</dbReference>
<dbReference type="Pfam" id="PF13193">
    <property type="entry name" value="AMP-binding_C"/>
    <property type="match status" value="1"/>
</dbReference>
<dbReference type="SMART" id="SM00823">
    <property type="entry name" value="PKS_PP"/>
    <property type="match status" value="1"/>
</dbReference>
<evidence type="ECO:0000256" key="1">
    <source>
        <dbReference type="ARBA" id="ARBA00001957"/>
    </source>
</evidence>
<dbReference type="CDD" id="cd05930">
    <property type="entry name" value="A_NRPS"/>
    <property type="match status" value="1"/>
</dbReference>
<dbReference type="InterPro" id="IPR020845">
    <property type="entry name" value="AMP-binding_CS"/>
</dbReference>
<dbReference type="InterPro" id="IPR020806">
    <property type="entry name" value="PKS_PP-bd"/>
</dbReference>
<keyword evidence="7" id="KW-1185">Reference proteome</keyword>
<dbReference type="InterPro" id="IPR006162">
    <property type="entry name" value="Ppantetheine_attach_site"/>
</dbReference>
<evidence type="ECO:0000313" key="7">
    <source>
        <dbReference type="Proteomes" id="UP001595912"/>
    </source>
</evidence>
<dbReference type="Gene3D" id="3.30.559.30">
    <property type="entry name" value="Nonribosomal peptide synthetase, condensation domain"/>
    <property type="match status" value="1"/>
</dbReference>
<comment type="caution">
    <text evidence="6">The sequence shown here is derived from an EMBL/GenBank/DDBJ whole genome shotgun (WGS) entry which is preliminary data.</text>
</comment>
<dbReference type="EMBL" id="JBHSIU010000034">
    <property type="protein sequence ID" value="MFC5001329.1"/>
    <property type="molecule type" value="Genomic_DNA"/>
</dbReference>
<sequence>MLERLVPDSAPNNLTLAFQIEGVLDEPRLITALQTVFAHYETLRTVYYAAGSTLEKDVVAPGDFDVPLERLPDGDLQPFVTRPFTFDGRPLVRAGLRKDADGDILCLAFHHLVYDIISGAIILADLIRAYDSLVARVPMPEELRVEVPSFVEPEPSDDSVGFWRTELAGFDPAALGLECGTPDADQPSLRGDQVTHRLGAPTREVVRRLQKEVRAPEAVILLTAFQLLLAAHGSGPDLAVGTPVNVRGKTAAGTVGHHTNVLPIRARIDPRESFRVLVRRVRDTYFGALMNAGVPEEDIARLVPRTADNRRPRLTRHLFNYFPLQQARFSIGGHDAHLLVIDNGYSKYDLEFFVASADDGIDVVARFATDVLDKDDVVALLHRYEAMLDLFGRTVDTPTGELAVWSADDHAVIEAANTTAHDVAFGTLVAAVRRHALSTPEAVAVHDDTGPVTYHQLWCAAAAAARQLHTAGARPGDIVAISAPRDATLVANALGVWLCGAAYLPIDPEHPAHRVQHVLQDSGARIVLADHPVEVAPDSPVTVLPLHDAHGTALPQDGPLTATTHEPGPDDRAYLIYTSGSTGRPKGVSIRHRSIANAAAHYVHTMNATPSDVTLWLTTFAFDMANLELYVPLYSGGQIAVASDAARSNGVALRAAIERYQPRIVQATPTTWRIVLDDVADQLSGRCVVTGAEIVQVDIARRLLDTGCELHHAYGPTETTTWATWAKVDKIEGDRLDVGGPIWNTYLGVAAADGRQLPVGVRGEVWIAGDGVAIGYHDRDDLNAERFGTHPVHGRFYRTGDVGRWRADGTIELFGRSDRQIKLRGNRIELGEVEAALLSHPQVHAVAVVAVGDRSADARLVAFVETAGDTDISAALWQHARAELPHAAIPQEFHPIDALPVNANEKVDYPRLERLAADAHRERSVSAPHPEPGDLSPDGADPMVLRLIGHWRAILGHDDVDADANFFTSGGHSLAGAQLLQHIQDDIDVPLRLADLFDAPTPAGLAARVRELHTGPAEQRQQSTEKGR</sequence>
<dbReference type="InterPro" id="IPR000873">
    <property type="entry name" value="AMP-dep_synth/lig_dom"/>
</dbReference>
<dbReference type="PANTHER" id="PTHR45527">
    <property type="entry name" value="NONRIBOSOMAL PEPTIDE SYNTHETASE"/>
    <property type="match status" value="1"/>
</dbReference>
<dbReference type="Pfam" id="PF00501">
    <property type="entry name" value="AMP-binding"/>
    <property type="match status" value="1"/>
</dbReference>
<dbReference type="Gene3D" id="1.10.1200.10">
    <property type="entry name" value="ACP-like"/>
    <property type="match status" value="1"/>
</dbReference>
<dbReference type="SUPFAM" id="SSF47336">
    <property type="entry name" value="ACP-like"/>
    <property type="match status" value="1"/>
</dbReference>
<feature type="domain" description="Carrier" evidence="5">
    <location>
        <begin position="938"/>
        <end position="1013"/>
    </location>
</feature>
<dbReference type="Gene3D" id="3.30.300.30">
    <property type="match status" value="1"/>
</dbReference>
<dbReference type="Gene3D" id="3.30.559.10">
    <property type="entry name" value="Chloramphenicol acetyltransferase-like domain"/>
    <property type="match status" value="1"/>
</dbReference>